<keyword evidence="1" id="KW-0472">Membrane</keyword>
<evidence type="ECO:0000256" key="1">
    <source>
        <dbReference type="SAM" id="Phobius"/>
    </source>
</evidence>
<keyword evidence="1" id="KW-0812">Transmembrane</keyword>
<dbReference type="Proteomes" id="UP000243200">
    <property type="component" value="Unassembled WGS sequence"/>
</dbReference>
<dbReference type="InterPro" id="IPR008780">
    <property type="entry name" value="Plasmodium_Vir"/>
</dbReference>
<evidence type="ECO:0000313" key="3">
    <source>
        <dbReference type="Proteomes" id="UP000243200"/>
    </source>
</evidence>
<accession>A0A1C3KGU2</accession>
<dbReference type="Pfam" id="PF05795">
    <property type="entry name" value="Plasmodium_Vir"/>
    <property type="match status" value="4"/>
</dbReference>
<protein>
    <submittedName>
        <fullName evidence="2">PIR protein</fullName>
    </submittedName>
</protein>
<dbReference type="VEuPathDB" id="PlasmoDB:PocGH01_00029800"/>
<dbReference type="OrthoDB" id="10277838at2759"/>
<evidence type="ECO:0000313" key="2">
    <source>
        <dbReference type="EMBL" id="SBT72947.1"/>
    </source>
</evidence>
<feature type="transmembrane region" description="Helical" evidence="1">
    <location>
        <begin position="788"/>
        <end position="806"/>
    </location>
</feature>
<name>A0A1C3KGU2_PLAOA</name>
<sequence>MSNNRKDFILTKLAEKYTFIKDSDLYKFYQKIEEQYKEVGNTKPEDTSIFSGIGDPDVISFLIKLSNFLKGLLKKDFSGDDIDKSKTRHCAYLKYWLYDKLIINGFNEYDANMIFDFLKKNKNGYTTAVISGKTCNFYKLSLKNILKMKNLYDYYELLYDFDIKNYDDISKDKEYLLYFKNGLDLYKNSKVLCHSGKQSEYCYEFNEYSHAYNNGRAKSDTLSCKEKLLSSLYKKDTTSADRRTMNTIDPGLYELLKKDSIVNGTKLYKFYELLEKHYGVSTIRNCDYLDKYSIKDKSVICELLEVVKNILEKWDGTYAKYEELNPNKTCAYLNYWLYNKLFYKDTSPCDIDMFYYLWYKLYIDKSQRKYKCYNEKYYGFIKEELDNKKKLFDFLEYYNSIKDKMKEPKDKQKNNYCSYLKVIFELYKEMEQTNDPHTYKDEIELFRRIFFDNKELHFLEEKCPDLCLGLVFSDKYKTLCPFEKMAPGEFEKANLKSCANLDSINGRGKVGENNENDYNFSNLSTSTVYSELNGDVTNDNYYRICSKLIAYNEKHCGIYNLCNKLVRNLIQLSKMEKKKRTDRCEYITHWIYDNIAKILNVDEKNIYDKDALGEFFHVGYDILNKLDIFECFYNTVNVNFEEQREKKHLHDYFKNYGNFNCKVSSDNNECQKYCEYVLFINILYRKYLDKSCDCFKYEGCKERYPYYFKCDEKYNPFKLFDKLQCKKFEQLSNDFKTVNSPIPVDYHVKFLSEISESQPHLLNWGNKKSFIIPEVVHDKIMSDPFNTFALGSLGFLGVFLILFILYKVGSNILLKHESSFTPMGSYFNNRDARNKEIYFENFEQQFLEDEVQFKHGNTQNRRMRIAYHQA</sequence>
<dbReference type="AlphaFoldDB" id="A0A1C3KGU2"/>
<proteinExistence type="predicted"/>
<reference evidence="2 3" key="1">
    <citation type="submission" date="2016-06" db="EMBL/GenBank/DDBJ databases">
        <authorList>
            <consortium name="Pathogen Informatics"/>
        </authorList>
    </citation>
    <scope>NUCLEOTIDE SEQUENCE [LARGE SCALE GENOMIC DNA]</scope>
</reference>
<dbReference type="EMBL" id="FLRJ01000186">
    <property type="protein sequence ID" value="SBT72947.1"/>
    <property type="molecule type" value="Genomic_DNA"/>
</dbReference>
<organism evidence="2 3">
    <name type="scientific">Plasmodium ovale</name>
    <name type="common">malaria parasite P. ovale</name>
    <dbReference type="NCBI Taxonomy" id="36330"/>
    <lineage>
        <taxon>Eukaryota</taxon>
        <taxon>Sar</taxon>
        <taxon>Alveolata</taxon>
        <taxon>Apicomplexa</taxon>
        <taxon>Aconoidasida</taxon>
        <taxon>Haemosporida</taxon>
        <taxon>Plasmodiidae</taxon>
        <taxon>Plasmodium</taxon>
        <taxon>Plasmodium (Plasmodium)</taxon>
    </lineage>
</organism>
<gene>
    <name evidence="2" type="primary">PowCR01_000066700</name>
    <name evidence="2" type="ORF">POWCR01_000066700</name>
</gene>
<keyword evidence="1" id="KW-1133">Transmembrane helix</keyword>
<dbReference type="VEuPathDB" id="PlasmoDB:POWCR01_000066700"/>